<dbReference type="PROSITE" id="PS00018">
    <property type="entry name" value="EF_HAND_1"/>
    <property type="match status" value="2"/>
</dbReference>
<evidence type="ECO:0000256" key="1">
    <source>
        <dbReference type="ARBA" id="ARBA00022737"/>
    </source>
</evidence>
<feature type="domain" description="EF-hand" evidence="3">
    <location>
        <begin position="105"/>
        <end position="140"/>
    </location>
</feature>
<dbReference type="PROSITE" id="PS50222">
    <property type="entry name" value="EF_HAND_2"/>
    <property type="match status" value="4"/>
</dbReference>
<organism evidence="4 5">
    <name type="scientific">Theileria orientalis</name>
    <dbReference type="NCBI Taxonomy" id="68886"/>
    <lineage>
        <taxon>Eukaryota</taxon>
        <taxon>Sar</taxon>
        <taxon>Alveolata</taxon>
        <taxon>Apicomplexa</taxon>
        <taxon>Aconoidasida</taxon>
        <taxon>Piroplasmida</taxon>
        <taxon>Theileriidae</taxon>
        <taxon>Theileria</taxon>
    </lineage>
</organism>
<dbReference type="PANTHER" id="PTHR23050">
    <property type="entry name" value="CALCIUM BINDING PROTEIN"/>
    <property type="match status" value="1"/>
</dbReference>
<dbReference type="FunFam" id="1.10.238.10:FF:000001">
    <property type="entry name" value="Calmodulin 1"/>
    <property type="match status" value="1"/>
</dbReference>
<feature type="domain" description="EF-hand" evidence="3">
    <location>
        <begin position="141"/>
        <end position="176"/>
    </location>
</feature>
<dbReference type="SUPFAM" id="SSF47473">
    <property type="entry name" value="EF-hand"/>
    <property type="match status" value="1"/>
</dbReference>
<dbReference type="EMBL" id="CP056069">
    <property type="protein sequence ID" value="UKK00159.2"/>
    <property type="molecule type" value="Genomic_DNA"/>
</dbReference>
<evidence type="ECO:0000256" key="2">
    <source>
        <dbReference type="ARBA" id="ARBA00022837"/>
    </source>
</evidence>
<dbReference type="OMA" id="EFFMIMK"/>
<feature type="domain" description="EF-hand" evidence="3">
    <location>
        <begin position="68"/>
        <end position="103"/>
    </location>
</feature>
<evidence type="ECO:0000313" key="4">
    <source>
        <dbReference type="EMBL" id="UKK00159.2"/>
    </source>
</evidence>
<dbReference type="InterPro" id="IPR050145">
    <property type="entry name" value="Centrin_CML-like"/>
</dbReference>
<dbReference type="InterPro" id="IPR002048">
    <property type="entry name" value="EF_hand_dom"/>
</dbReference>
<sequence>MNSRKSEVSYTAPSKLSYTQNNRRARFELRSDQMKEITAAFNLLDSSNSGKIDYHELKVAMKALGFDVKKQEVLDLIAKYDKTNTGYLDFENFKEIMVKKFSERDPMDEINRAFALFDEDNKGNIVFKDLKRVSMELGHDLSDEDLRAMIEEFDNDRDGAISKDDFISIMRQTSLY</sequence>
<dbReference type="GO" id="GO:0005509">
    <property type="term" value="F:calcium ion binding"/>
    <property type="evidence" value="ECO:0007669"/>
    <property type="project" value="InterPro"/>
</dbReference>
<protein>
    <submittedName>
        <fullName evidence="4">Centrin 3</fullName>
    </submittedName>
</protein>
<dbReference type="InterPro" id="IPR011992">
    <property type="entry name" value="EF-hand-dom_pair"/>
</dbReference>
<dbReference type="AlphaFoldDB" id="A0A976MBR1"/>
<keyword evidence="2" id="KW-0106">Calcium</keyword>
<keyword evidence="1" id="KW-0677">Repeat</keyword>
<proteinExistence type="predicted"/>
<name>A0A976MBR1_THEOR</name>
<dbReference type="Gene3D" id="1.10.238.10">
    <property type="entry name" value="EF-hand"/>
    <property type="match status" value="2"/>
</dbReference>
<dbReference type="Proteomes" id="UP000244811">
    <property type="component" value="Chromosome 1"/>
</dbReference>
<dbReference type="InterPro" id="IPR018247">
    <property type="entry name" value="EF_Hand_1_Ca_BS"/>
</dbReference>
<dbReference type="Pfam" id="PF13499">
    <property type="entry name" value="EF-hand_7"/>
    <property type="match status" value="2"/>
</dbReference>
<dbReference type="SMART" id="SM00054">
    <property type="entry name" value="EFh"/>
    <property type="match status" value="4"/>
</dbReference>
<evidence type="ECO:0000313" key="5">
    <source>
        <dbReference type="Proteomes" id="UP000244811"/>
    </source>
</evidence>
<reference evidence="4" key="1">
    <citation type="submission" date="2022-07" db="EMBL/GenBank/DDBJ databases">
        <title>Evaluation of T. orientalis genome assembly methods using nanopore sequencing and analysis of variation between genomes.</title>
        <authorList>
            <person name="Yam J."/>
            <person name="Micallef M.L."/>
            <person name="Liu M."/>
            <person name="Djordjevic S.P."/>
            <person name="Bogema D.R."/>
            <person name="Jenkins C."/>
        </authorList>
    </citation>
    <scope>NUCLEOTIDE SEQUENCE</scope>
    <source>
        <strain evidence="4">Goon Nure</strain>
    </source>
</reference>
<feature type="domain" description="EF-hand" evidence="3">
    <location>
        <begin position="32"/>
        <end position="67"/>
    </location>
</feature>
<evidence type="ECO:0000259" key="3">
    <source>
        <dbReference type="PROSITE" id="PS50222"/>
    </source>
</evidence>
<accession>A0A976MBR1</accession>
<gene>
    <name evidence="4" type="ORF">MACK_000229</name>
</gene>